<feature type="domain" description="TAR DNA-binding protein 43 N-terminal" evidence="1">
    <location>
        <begin position="4"/>
        <end position="83"/>
    </location>
</feature>
<protein>
    <submittedName>
        <fullName evidence="3">TDP43_N domain-containing protein</fullName>
    </submittedName>
</protein>
<dbReference type="AlphaFoldDB" id="A0A1I8C0B7"/>
<sequence>MSDYVVVSNTSEEIELPTNGHCCSLELQTLQRAFPGAIGLKYKNAETGRLRILFDDSVFRVKLYNTSLLQPSDGWEDKVCIVMYEQEPLSKNVQDNLTKLITDLSARIDKIEKYFEPEDPANIKRTKEQIKIDEFVESFEKLD</sequence>
<dbReference type="WBParaSite" id="MhA1_Contig88.frz3.gene105">
    <property type="protein sequence ID" value="MhA1_Contig88.frz3.gene105"/>
    <property type="gene ID" value="MhA1_Contig88.frz3.gene105"/>
</dbReference>
<evidence type="ECO:0000313" key="2">
    <source>
        <dbReference type="Proteomes" id="UP000095281"/>
    </source>
</evidence>
<dbReference type="Proteomes" id="UP000095281">
    <property type="component" value="Unplaced"/>
</dbReference>
<reference evidence="3" key="1">
    <citation type="submission" date="2016-11" db="UniProtKB">
        <authorList>
            <consortium name="WormBaseParasite"/>
        </authorList>
    </citation>
    <scope>IDENTIFICATION</scope>
</reference>
<evidence type="ECO:0000259" key="1">
    <source>
        <dbReference type="Pfam" id="PF18694"/>
    </source>
</evidence>
<name>A0A1I8C0B7_MELHA</name>
<dbReference type="CDD" id="cd19609">
    <property type="entry name" value="NTD_TDP-43"/>
    <property type="match status" value="1"/>
</dbReference>
<proteinExistence type="predicted"/>
<organism evidence="2 3">
    <name type="scientific">Meloidogyne hapla</name>
    <name type="common">Root-knot nematode worm</name>
    <dbReference type="NCBI Taxonomy" id="6305"/>
    <lineage>
        <taxon>Eukaryota</taxon>
        <taxon>Metazoa</taxon>
        <taxon>Ecdysozoa</taxon>
        <taxon>Nematoda</taxon>
        <taxon>Chromadorea</taxon>
        <taxon>Rhabditida</taxon>
        <taxon>Tylenchina</taxon>
        <taxon>Tylenchomorpha</taxon>
        <taxon>Tylenchoidea</taxon>
        <taxon>Meloidogynidae</taxon>
        <taxon>Meloidogyninae</taxon>
        <taxon>Meloidogyne</taxon>
    </lineage>
</organism>
<accession>A0A1I8C0B7</accession>
<evidence type="ECO:0000313" key="3">
    <source>
        <dbReference type="WBParaSite" id="MhA1_Contig88.frz3.gene105"/>
    </source>
</evidence>
<keyword evidence="2" id="KW-1185">Reference proteome</keyword>
<dbReference type="InterPro" id="IPR041105">
    <property type="entry name" value="TDP-43_N"/>
</dbReference>
<dbReference type="Pfam" id="PF18694">
    <property type="entry name" value="TDP-43_N"/>
    <property type="match status" value="1"/>
</dbReference>